<dbReference type="Pfam" id="PF10752">
    <property type="entry name" value="DUF2533"/>
    <property type="match status" value="1"/>
</dbReference>
<evidence type="ECO:0000313" key="1">
    <source>
        <dbReference type="EMBL" id="MBL4950795.1"/>
    </source>
</evidence>
<protein>
    <submittedName>
        <fullName evidence="1">DUF2533 family protein</fullName>
    </submittedName>
</protein>
<organism evidence="1 2">
    <name type="scientific">Neobacillus paridis</name>
    <dbReference type="NCBI Taxonomy" id="2803862"/>
    <lineage>
        <taxon>Bacteria</taxon>
        <taxon>Bacillati</taxon>
        <taxon>Bacillota</taxon>
        <taxon>Bacilli</taxon>
        <taxon>Bacillales</taxon>
        <taxon>Bacillaceae</taxon>
        <taxon>Neobacillus</taxon>
    </lineage>
</organism>
<name>A0ABS1THK2_9BACI</name>
<dbReference type="InterPro" id="IPR019688">
    <property type="entry name" value="DUF2533"/>
</dbReference>
<comment type="caution">
    <text evidence="1">The sequence shown here is derived from an EMBL/GenBank/DDBJ whole genome shotgun (WGS) entry which is preliminary data.</text>
</comment>
<gene>
    <name evidence="1" type="ORF">JK635_00865</name>
</gene>
<reference evidence="1 2" key="1">
    <citation type="submission" date="2021-01" db="EMBL/GenBank/DDBJ databases">
        <title>Genome public.</title>
        <authorList>
            <person name="Liu C."/>
            <person name="Sun Q."/>
        </authorList>
    </citation>
    <scope>NUCLEOTIDE SEQUENCE [LARGE SCALE GENOMIC DNA]</scope>
    <source>
        <strain evidence="1 2">YIM B02564</strain>
    </source>
</reference>
<evidence type="ECO:0000313" key="2">
    <source>
        <dbReference type="Proteomes" id="UP000623967"/>
    </source>
</evidence>
<dbReference type="RefSeq" id="WP_202651471.1">
    <property type="nucleotide sequence ID" value="NZ_JAESWB010000005.1"/>
</dbReference>
<dbReference type="EMBL" id="JAESWB010000005">
    <property type="protein sequence ID" value="MBL4950795.1"/>
    <property type="molecule type" value="Genomic_DNA"/>
</dbReference>
<proteinExistence type="predicted"/>
<dbReference type="Proteomes" id="UP000623967">
    <property type="component" value="Unassembled WGS sequence"/>
</dbReference>
<keyword evidence="2" id="KW-1185">Reference proteome</keyword>
<sequence length="84" mass="9981">MSVHKDLIRHAQKQNQDYQSFLQLDELREKYIEEAISLCKQGKSFSTDKINEVTRKMNSIPLRIVPERKIVTAEMVQEYVNRSR</sequence>
<accession>A0ABS1THK2</accession>